<dbReference type="GO" id="GO:0055085">
    <property type="term" value="P:transmembrane transport"/>
    <property type="evidence" value="ECO:0007669"/>
    <property type="project" value="InterPro"/>
</dbReference>
<name>A0A7T4JVR9_9CORY</name>
<keyword evidence="4 5" id="KW-0472">Membrane</keyword>
<feature type="signal peptide" evidence="6">
    <location>
        <begin position="1"/>
        <end position="29"/>
    </location>
</feature>
<sequence length="483" mass="51591">MRTLKTHHIVFLVCAAAAPLTVVSAGVTAAYAASGLAGVPLGYLICGGLVAMFALGFCAMAKEIPNTAAFFSYVSAGLGESHGLAASWLAIISYSMMQTALVCLLGFMAEDLLLRVTGRSVTWVLFSIVAVILVGTLGVRSADLASRIIGFLLILEFLTVLFFCIVVLINRGHDLAVGTFSPMSLIGGGTGTLLAFTIAGFMGIESSSMYAEETEDPGKTIPRATLISIAVISVFYGFSSWAIAQSVGEDNVITAAQEQGSTLFFTYLGSHGFTALVPFLQALLVTSLFAAVVSFHNSISRYLMALGREHVLWKSLGRVTADGVPRTASVSQSCLAIVVVIAMWLTQKTLYMDDSFPSDIVFSWASNAGGFGLIFLFLVTSISVLRYFTRRERKYSSFITTYSPVVAIVGFGAMFVLVLLNFKNLIGDAELWYLVFVIPGVILSCGIAGFARGEYLRKKRPAIYQNIGSGHSPELPCGESLGK</sequence>
<feature type="transmembrane region" description="Helical" evidence="5">
    <location>
        <begin position="273"/>
        <end position="295"/>
    </location>
</feature>
<dbReference type="Pfam" id="PF00324">
    <property type="entry name" value="AA_permease"/>
    <property type="match status" value="1"/>
</dbReference>
<feature type="transmembrane region" description="Helical" evidence="5">
    <location>
        <begin position="41"/>
        <end position="61"/>
    </location>
</feature>
<comment type="subcellular location">
    <subcellularLocation>
        <location evidence="1">Membrane</location>
        <topology evidence="1">Multi-pass membrane protein</topology>
    </subcellularLocation>
</comment>
<dbReference type="InterPro" id="IPR004841">
    <property type="entry name" value="AA-permease/SLC12A_dom"/>
</dbReference>
<evidence type="ECO:0000256" key="6">
    <source>
        <dbReference type="SAM" id="SignalP"/>
    </source>
</evidence>
<evidence type="ECO:0000313" key="8">
    <source>
        <dbReference type="EMBL" id="QQB47145.1"/>
    </source>
</evidence>
<dbReference type="Gene3D" id="1.20.1740.10">
    <property type="entry name" value="Amino acid/polyamine transporter I"/>
    <property type="match status" value="1"/>
</dbReference>
<dbReference type="InterPro" id="IPR050367">
    <property type="entry name" value="APC_superfamily"/>
</dbReference>
<feature type="transmembrane region" description="Helical" evidence="5">
    <location>
        <begin position="364"/>
        <end position="385"/>
    </location>
</feature>
<evidence type="ECO:0000313" key="9">
    <source>
        <dbReference type="Proteomes" id="UP000596145"/>
    </source>
</evidence>
<reference evidence="8 9" key="1">
    <citation type="submission" date="2020-12" db="EMBL/GenBank/DDBJ databases">
        <title>FDA dAtabase for Regulatory Grade micrObial Sequences (FDA-ARGOS): Supporting development and validation of Infectious Disease Dx tests.</title>
        <authorList>
            <person name="Sproer C."/>
            <person name="Gronow S."/>
            <person name="Severitt S."/>
            <person name="Schroder I."/>
            <person name="Tallon L."/>
            <person name="Sadzewicz L."/>
            <person name="Zhao X."/>
            <person name="Boylan J."/>
            <person name="Ott S."/>
            <person name="Bowen H."/>
            <person name="Vavikolanu K."/>
            <person name="Mehta A."/>
            <person name="Aluvathingal J."/>
            <person name="Nadendla S."/>
            <person name="Lowell S."/>
            <person name="Myers T."/>
            <person name="Yan Y."/>
            <person name="Sichtig H."/>
        </authorList>
    </citation>
    <scope>NUCLEOTIDE SEQUENCE [LARGE SCALE GENOMIC DNA]</scope>
    <source>
        <strain evidence="8 9">FDAARGOS_1053</strain>
    </source>
</reference>
<gene>
    <name evidence="8" type="ORF">I6I10_04340</name>
</gene>
<dbReference type="AlphaFoldDB" id="A0A7T4JVR9"/>
<dbReference type="GO" id="GO:0016020">
    <property type="term" value="C:membrane"/>
    <property type="evidence" value="ECO:0007669"/>
    <property type="project" value="UniProtKB-SubCell"/>
</dbReference>
<feature type="transmembrane region" description="Helical" evidence="5">
    <location>
        <begin position="397"/>
        <end position="419"/>
    </location>
</feature>
<feature type="transmembrane region" description="Helical" evidence="5">
    <location>
        <begin position="151"/>
        <end position="170"/>
    </location>
</feature>
<dbReference type="PIRSF" id="PIRSF006060">
    <property type="entry name" value="AA_transporter"/>
    <property type="match status" value="1"/>
</dbReference>
<proteinExistence type="predicted"/>
<feature type="chain" id="PRO_5039238543" evidence="6">
    <location>
        <begin position="30"/>
        <end position="483"/>
    </location>
</feature>
<dbReference type="RefSeq" id="WP_084036492.1">
    <property type="nucleotide sequence ID" value="NZ_CP066007.1"/>
</dbReference>
<evidence type="ECO:0000256" key="2">
    <source>
        <dbReference type="ARBA" id="ARBA00022692"/>
    </source>
</evidence>
<feature type="transmembrane region" description="Helical" evidence="5">
    <location>
        <begin position="224"/>
        <end position="244"/>
    </location>
</feature>
<feature type="domain" description="Amino acid permease/ SLC12A" evidence="7">
    <location>
        <begin position="13"/>
        <end position="423"/>
    </location>
</feature>
<evidence type="ECO:0000256" key="5">
    <source>
        <dbReference type="SAM" id="Phobius"/>
    </source>
</evidence>
<dbReference type="OrthoDB" id="137613at2"/>
<accession>A0A7T4JVR9</accession>
<dbReference type="EMBL" id="CP066007">
    <property type="protein sequence ID" value="QQB47145.1"/>
    <property type="molecule type" value="Genomic_DNA"/>
</dbReference>
<dbReference type="PANTHER" id="PTHR42770:SF16">
    <property type="entry name" value="AMINO ACID PERMEASE"/>
    <property type="match status" value="1"/>
</dbReference>
<organism evidence="8 9">
    <name type="scientific">Corynebacterium glucuronolyticum</name>
    <dbReference type="NCBI Taxonomy" id="39791"/>
    <lineage>
        <taxon>Bacteria</taxon>
        <taxon>Bacillati</taxon>
        <taxon>Actinomycetota</taxon>
        <taxon>Actinomycetes</taxon>
        <taxon>Mycobacteriales</taxon>
        <taxon>Corynebacteriaceae</taxon>
        <taxon>Corynebacterium</taxon>
    </lineage>
</organism>
<protein>
    <submittedName>
        <fullName evidence="8">APC family permease</fullName>
    </submittedName>
</protein>
<feature type="transmembrane region" description="Helical" evidence="5">
    <location>
        <begin position="324"/>
        <end position="344"/>
    </location>
</feature>
<dbReference type="PANTHER" id="PTHR42770">
    <property type="entry name" value="AMINO ACID TRANSPORTER-RELATED"/>
    <property type="match status" value="1"/>
</dbReference>
<evidence type="ECO:0000256" key="3">
    <source>
        <dbReference type="ARBA" id="ARBA00022989"/>
    </source>
</evidence>
<keyword evidence="6" id="KW-0732">Signal</keyword>
<dbReference type="Proteomes" id="UP000596145">
    <property type="component" value="Chromosome"/>
</dbReference>
<keyword evidence="3 5" id="KW-1133">Transmembrane helix</keyword>
<evidence type="ECO:0000256" key="1">
    <source>
        <dbReference type="ARBA" id="ARBA00004141"/>
    </source>
</evidence>
<keyword evidence="2 5" id="KW-0812">Transmembrane</keyword>
<evidence type="ECO:0000259" key="7">
    <source>
        <dbReference type="Pfam" id="PF00324"/>
    </source>
</evidence>
<dbReference type="GeneID" id="92761043"/>
<feature type="transmembrane region" description="Helical" evidence="5">
    <location>
        <begin position="121"/>
        <end position="139"/>
    </location>
</feature>
<feature type="transmembrane region" description="Helical" evidence="5">
    <location>
        <begin position="182"/>
        <end position="204"/>
    </location>
</feature>
<evidence type="ECO:0000256" key="4">
    <source>
        <dbReference type="ARBA" id="ARBA00023136"/>
    </source>
</evidence>
<feature type="transmembrane region" description="Helical" evidence="5">
    <location>
        <begin position="431"/>
        <end position="451"/>
    </location>
</feature>